<dbReference type="InterPro" id="IPR016922">
    <property type="entry name" value="UCP029505"/>
</dbReference>
<dbReference type="EMBL" id="JPQT01000121">
    <property type="protein sequence ID" value="KFE48649.1"/>
    <property type="molecule type" value="Genomic_DNA"/>
</dbReference>
<feature type="transmembrane region" description="Helical" evidence="1">
    <location>
        <begin position="28"/>
        <end position="46"/>
    </location>
</feature>
<dbReference type="PIRSF" id="PIRSF029505">
    <property type="entry name" value="UCP029505"/>
    <property type="match status" value="1"/>
</dbReference>
<dbReference type="RefSeq" id="WP_047577558.1">
    <property type="nucleotide sequence ID" value="NZ_JPQT01000121.1"/>
</dbReference>
<sequence>MSRTATANRKKPAAPTTRLGRWWLKWRFHLNILLLLIPLGFMPAYFKNAAFFRGDAGLGERMIGDIQVGPWSLTLAEVHDEGPESDGPAGFVKEFNAALCQACISQVKVAYMRVGKPRSLRAAGAIFEGSPYRLGAEVPVPTTTQADDQLWITLEGWDGSVHQKAIPLTEASPKTIEWLAKNGDKP</sequence>
<name>A0A085UZN6_PSESX</name>
<dbReference type="AlphaFoldDB" id="A0A085UZN6"/>
<keyword evidence="1" id="KW-0812">Transmembrane</keyword>
<accession>A0A085UZN6</accession>
<proteinExistence type="predicted"/>
<keyword evidence="1" id="KW-1133">Transmembrane helix</keyword>
<evidence type="ECO:0000313" key="3">
    <source>
        <dbReference type="Proteomes" id="UP000028643"/>
    </source>
</evidence>
<comment type="caution">
    <text evidence="2">The sequence shown here is derived from an EMBL/GenBank/DDBJ whole genome shotgun (WGS) entry which is preliminary data.</text>
</comment>
<organism evidence="2 3">
    <name type="scientific">Pseudomonas syringae</name>
    <dbReference type="NCBI Taxonomy" id="317"/>
    <lineage>
        <taxon>Bacteria</taxon>
        <taxon>Pseudomonadati</taxon>
        <taxon>Pseudomonadota</taxon>
        <taxon>Gammaproteobacteria</taxon>
        <taxon>Pseudomonadales</taxon>
        <taxon>Pseudomonadaceae</taxon>
        <taxon>Pseudomonas</taxon>
    </lineage>
</organism>
<dbReference type="Proteomes" id="UP000028643">
    <property type="component" value="Unassembled WGS sequence"/>
</dbReference>
<evidence type="ECO:0000313" key="2">
    <source>
        <dbReference type="EMBL" id="KFE48649.1"/>
    </source>
</evidence>
<keyword evidence="1" id="KW-0472">Membrane</keyword>
<gene>
    <name evidence="2" type="ORF">IV02_21495</name>
</gene>
<reference evidence="2 3" key="1">
    <citation type="submission" date="2014-07" db="EMBL/GenBank/DDBJ databases">
        <title>Draft Genome Sequences of Environmental Pseudomonas syringae strains.</title>
        <authorList>
            <person name="Baltrus D.A."/>
            <person name="Berge O."/>
            <person name="Morris C."/>
        </authorList>
    </citation>
    <scope>NUCLEOTIDE SEQUENCE [LARGE SCALE GENOMIC DNA]</scope>
    <source>
        <strain evidence="2 3">CEB003</strain>
    </source>
</reference>
<dbReference type="PATRIC" id="fig|317.174.peg.4390"/>
<evidence type="ECO:0000256" key="1">
    <source>
        <dbReference type="SAM" id="Phobius"/>
    </source>
</evidence>
<protein>
    <submittedName>
        <fullName evidence="2">Thiamine pyrophosphate-binding protein</fullName>
    </submittedName>
</protein>